<feature type="chain" id="PRO_5036503081" description="Extracellular membrane protein CFEM domain-containing protein" evidence="1">
    <location>
        <begin position="22"/>
        <end position="105"/>
    </location>
</feature>
<reference evidence="2" key="2">
    <citation type="journal article" date="2019" name="IMA Fungus">
        <title>Genome sequencing and comparison of five Tilletia species to identify candidate genes for the detection of regulated species infecting wheat.</title>
        <authorList>
            <person name="Nguyen H.D.T."/>
            <person name="Sultana T."/>
            <person name="Kesanakurti P."/>
            <person name="Hambleton S."/>
        </authorList>
    </citation>
    <scope>NUCLEOTIDE SEQUENCE</scope>
    <source>
        <strain evidence="2">DAOMC 236422</strain>
    </source>
</reference>
<evidence type="ECO:0000313" key="2">
    <source>
        <dbReference type="EMBL" id="KAE8262491.1"/>
    </source>
</evidence>
<proteinExistence type="predicted"/>
<reference evidence="2" key="1">
    <citation type="submission" date="2016-04" db="EMBL/GenBank/DDBJ databases">
        <authorList>
            <person name="Nguyen H.D."/>
            <person name="Samba Siva P."/>
            <person name="Cullis J."/>
            <person name="Levesque C.A."/>
            <person name="Hambleton S."/>
        </authorList>
    </citation>
    <scope>NUCLEOTIDE SEQUENCE</scope>
    <source>
        <strain evidence="2">DAOMC 236422</strain>
    </source>
</reference>
<feature type="signal peptide" evidence="1">
    <location>
        <begin position="1"/>
        <end position="21"/>
    </location>
</feature>
<dbReference type="EMBL" id="LWDG02000781">
    <property type="protein sequence ID" value="KAE8262491.1"/>
    <property type="molecule type" value="Genomic_DNA"/>
</dbReference>
<dbReference type="Proteomes" id="UP000078113">
    <property type="component" value="Unassembled WGS sequence"/>
</dbReference>
<evidence type="ECO:0000313" key="3">
    <source>
        <dbReference type="Proteomes" id="UP000078113"/>
    </source>
</evidence>
<accession>A0A8X7T1F5</accession>
<keyword evidence="1" id="KW-0732">Signal</keyword>
<evidence type="ECO:0008006" key="4">
    <source>
        <dbReference type="Google" id="ProtNLM"/>
    </source>
</evidence>
<sequence>MNVRTLTLLLGTLCAIGTVSASRFNDIEDACQNVARHCQSTDRQVRGDALYTCMCQAWVKLDHKGCQYGCYRALLPDIGDKHNVLYQCKAMCNGKQTCDPMPAGC</sequence>
<organism evidence="2 3">
    <name type="scientific">Tilletia walkeri</name>
    <dbReference type="NCBI Taxonomy" id="117179"/>
    <lineage>
        <taxon>Eukaryota</taxon>
        <taxon>Fungi</taxon>
        <taxon>Dikarya</taxon>
        <taxon>Basidiomycota</taxon>
        <taxon>Ustilaginomycotina</taxon>
        <taxon>Exobasidiomycetes</taxon>
        <taxon>Tilletiales</taxon>
        <taxon>Tilletiaceae</taxon>
        <taxon>Tilletia</taxon>
    </lineage>
</organism>
<gene>
    <name evidence="2" type="ORF">A4X09_0g7451</name>
</gene>
<dbReference type="AlphaFoldDB" id="A0A8X7T1F5"/>
<protein>
    <recommendedName>
        <fullName evidence="4">Extracellular membrane protein CFEM domain-containing protein</fullName>
    </recommendedName>
</protein>
<keyword evidence="3" id="KW-1185">Reference proteome</keyword>
<comment type="caution">
    <text evidence="2">The sequence shown here is derived from an EMBL/GenBank/DDBJ whole genome shotgun (WGS) entry which is preliminary data.</text>
</comment>
<evidence type="ECO:0000256" key="1">
    <source>
        <dbReference type="SAM" id="SignalP"/>
    </source>
</evidence>
<name>A0A8X7T1F5_9BASI</name>